<evidence type="ECO:0000313" key="2">
    <source>
        <dbReference type="Proteomes" id="UP000807769"/>
    </source>
</evidence>
<name>A0A9P7E5B8_9AGAM</name>
<dbReference type="AlphaFoldDB" id="A0A9P7E5B8"/>
<dbReference type="GeneID" id="64627252"/>
<evidence type="ECO:0000313" key="1">
    <source>
        <dbReference type="EMBL" id="KAG1810930.1"/>
    </source>
</evidence>
<proteinExistence type="predicted"/>
<protein>
    <submittedName>
        <fullName evidence="1">Uncharacterized protein</fullName>
    </submittedName>
</protein>
<comment type="caution">
    <text evidence="1">The sequence shown here is derived from an EMBL/GenBank/DDBJ whole genome shotgun (WGS) entry which is preliminary data.</text>
</comment>
<dbReference type="Proteomes" id="UP000807769">
    <property type="component" value="Unassembled WGS sequence"/>
</dbReference>
<gene>
    <name evidence="1" type="ORF">BJ212DRAFT_1302244</name>
</gene>
<sequence length="238" mass="25944">MQALKFQKTGSFDELSLVNPYYVPVRPSYASELPVSMGFLQEVVEALDASGASSQEWIEAEVWGTGSEISFTSDGTFSRYVTVLIAALNRKPASLDYSRAGAITLPWLCACITVDTLANVKEGDNIIITGTTGRSTTRFHSDTIRHRSCRGHGCPCKGWTIPRQPADILYKGPYATGHEVSSLEVKEVLDDLAKKIDGGLLEGPKEVNEIDMRNMDNVKGAPQAILTRASHVRLVISP</sequence>
<organism evidence="1 2">
    <name type="scientific">Suillus subaureus</name>
    <dbReference type="NCBI Taxonomy" id="48587"/>
    <lineage>
        <taxon>Eukaryota</taxon>
        <taxon>Fungi</taxon>
        <taxon>Dikarya</taxon>
        <taxon>Basidiomycota</taxon>
        <taxon>Agaricomycotina</taxon>
        <taxon>Agaricomycetes</taxon>
        <taxon>Agaricomycetidae</taxon>
        <taxon>Boletales</taxon>
        <taxon>Suillineae</taxon>
        <taxon>Suillaceae</taxon>
        <taxon>Suillus</taxon>
    </lineage>
</organism>
<reference evidence="1" key="1">
    <citation type="journal article" date="2020" name="New Phytol.">
        <title>Comparative genomics reveals dynamic genome evolution in host specialist ectomycorrhizal fungi.</title>
        <authorList>
            <person name="Lofgren L.A."/>
            <person name="Nguyen N.H."/>
            <person name="Vilgalys R."/>
            <person name="Ruytinx J."/>
            <person name="Liao H.L."/>
            <person name="Branco S."/>
            <person name="Kuo A."/>
            <person name="LaButti K."/>
            <person name="Lipzen A."/>
            <person name="Andreopoulos W."/>
            <person name="Pangilinan J."/>
            <person name="Riley R."/>
            <person name="Hundley H."/>
            <person name="Na H."/>
            <person name="Barry K."/>
            <person name="Grigoriev I.V."/>
            <person name="Stajich J.E."/>
            <person name="Kennedy P.G."/>
        </authorList>
    </citation>
    <scope>NUCLEOTIDE SEQUENCE</scope>
    <source>
        <strain evidence="1">MN1</strain>
    </source>
</reference>
<dbReference type="RefSeq" id="XP_041189710.1">
    <property type="nucleotide sequence ID" value="XM_041333235.1"/>
</dbReference>
<dbReference type="InterPro" id="IPR011032">
    <property type="entry name" value="GroES-like_sf"/>
</dbReference>
<accession>A0A9P7E5B8</accession>
<dbReference type="SUPFAM" id="SSF50129">
    <property type="entry name" value="GroES-like"/>
    <property type="match status" value="1"/>
</dbReference>
<keyword evidence="2" id="KW-1185">Reference proteome</keyword>
<dbReference type="EMBL" id="JABBWG010000031">
    <property type="protein sequence ID" value="KAG1810930.1"/>
    <property type="molecule type" value="Genomic_DNA"/>
</dbReference>
<dbReference type="OrthoDB" id="203908at2759"/>
<dbReference type="Gene3D" id="3.90.180.10">
    <property type="entry name" value="Medium-chain alcohol dehydrogenases, catalytic domain"/>
    <property type="match status" value="1"/>
</dbReference>